<reference evidence="4" key="1">
    <citation type="submission" date="2025-08" db="UniProtKB">
        <authorList>
            <consortium name="Ensembl"/>
        </authorList>
    </citation>
    <scope>IDENTIFICATION</scope>
</reference>
<dbReference type="InterPro" id="IPR006907">
    <property type="entry name" value="DLG5_N"/>
</dbReference>
<evidence type="ECO:0000313" key="4">
    <source>
        <dbReference type="Ensembl" id="ENSMSIP00000010110.1"/>
    </source>
</evidence>
<organism evidence="4 5">
    <name type="scientific">Mus spicilegus</name>
    <name type="common">Mound-building mouse</name>
    <dbReference type="NCBI Taxonomy" id="10103"/>
    <lineage>
        <taxon>Eukaryota</taxon>
        <taxon>Metazoa</taxon>
        <taxon>Chordata</taxon>
        <taxon>Craniata</taxon>
        <taxon>Vertebrata</taxon>
        <taxon>Euteleostomi</taxon>
        <taxon>Mammalia</taxon>
        <taxon>Eutheria</taxon>
        <taxon>Euarchontoglires</taxon>
        <taxon>Glires</taxon>
        <taxon>Rodentia</taxon>
        <taxon>Myomorpha</taxon>
        <taxon>Muroidea</taxon>
        <taxon>Muridae</taxon>
        <taxon>Murinae</taxon>
        <taxon>Mus</taxon>
        <taxon>Mus</taxon>
    </lineage>
</organism>
<dbReference type="Proteomes" id="UP000694415">
    <property type="component" value="Unplaced"/>
</dbReference>
<protein>
    <recommendedName>
        <fullName evidence="3">Disks large homolog 5 N-terminal domain-containing protein</fullName>
    </recommendedName>
</protein>
<proteinExistence type="predicted"/>
<feature type="region of interest" description="Disordered" evidence="2">
    <location>
        <begin position="163"/>
        <end position="210"/>
    </location>
</feature>
<evidence type="ECO:0000256" key="2">
    <source>
        <dbReference type="SAM" id="MobiDB-lite"/>
    </source>
</evidence>
<dbReference type="Pfam" id="PF04822">
    <property type="entry name" value="Takusan"/>
    <property type="match status" value="1"/>
</dbReference>
<dbReference type="PANTHER" id="PTHR21558">
    <property type="entry name" value="SPEER/SPETEX"/>
    <property type="match status" value="1"/>
</dbReference>
<name>A0A8C6GQR6_MUSSI</name>
<keyword evidence="1" id="KW-0175">Coiled coil</keyword>
<dbReference type="Ensembl" id="ENSMSIT00000012809.1">
    <property type="protein sequence ID" value="ENSMSIP00000010110.1"/>
    <property type="gene ID" value="ENSMSIG00000008852.1"/>
</dbReference>
<evidence type="ECO:0000313" key="5">
    <source>
        <dbReference type="Proteomes" id="UP000694415"/>
    </source>
</evidence>
<feature type="domain" description="Disks large homolog 5 N-terminal" evidence="3">
    <location>
        <begin position="7"/>
        <end position="82"/>
    </location>
</feature>
<dbReference type="AlphaFoldDB" id="A0A8C6GQR6"/>
<evidence type="ECO:0000259" key="3">
    <source>
        <dbReference type="Pfam" id="PF04822"/>
    </source>
</evidence>
<accession>A0A8C6GQR6</accession>
<feature type="compositionally biased region" description="Polar residues" evidence="2">
    <location>
        <begin position="193"/>
        <end position="204"/>
    </location>
</feature>
<dbReference type="PANTHER" id="PTHR21558:SF13">
    <property type="entry name" value="MCG129800-RELATED"/>
    <property type="match status" value="1"/>
</dbReference>
<sequence length="210" mass="24587">MWNWKLQTSSPVPVTSNQFEKEEEELMEEIQLISQEKNGLRDDLNLTLGSKIMRYTFYEELKLKQKELMTLQHDLEMATMEAREEKEELKKEINFYSNLHSRALMENNLIKKKLMTLQQESKEVQAEWASIQQHLDVNLSGKDEQENNSILDTQEHQVSETARELGLATDQEDSILQDELPPQEAPAEHHLQHPQSSSDESSYITCPEWE</sequence>
<dbReference type="GeneTree" id="ENSGT00940000153178"/>
<evidence type="ECO:0000256" key="1">
    <source>
        <dbReference type="SAM" id="Coils"/>
    </source>
</evidence>
<keyword evidence="5" id="KW-1185">Reference proteome</keyword>
<reference evidence="4" key="2">
    <citation type="submission" date="2025-09" db="UniProtKB">
        <authorList>
            <consortium name="Ensembl"/>
        </authorList>
    </citation>
    <scope>IDENTIFICATION</scope>
</reference>
<feature type="coiled-coil region" evidence="1">
    <location>
        <begin position="16"/>
        <end position="127"/>
    </location>
</feature>